<reference evidence="2" key="1">
    <citation type="submission" date="2022-11" db="UniProtKB">
        <authorList>
            <consortium name="WormBaseParasite"/>
        </authorList>
    </citation>
    <scope>IDENTIFICATION</scope>
</reference>
<keyword evidence="1" id="KW-1185">Reference proteome</keyword>
<dbReference type="Proteomes" id="UP000887565">
    <property type="component" value="Unplaced"/>
</dbReference>
<protein>
    <submittedName>
        <fullName evidence="2">Uncharacterized protein</fullName>
    </submittedName>
</protein>
<organism evidence="1 2">
    <name type="scientific">Romanomermis culicivorax</name>
    <name type="common">Nematode worm</name>
    <dbReference type="NCBI Taxonomy" id="13658"/>
    <lineage>
        <taxon>Eukaryota</taxon>
        <taxon>Metazoa</taxon>
        <taxon>Ecdysozoa</taxon>
        <taxon>Nematoda</taxon>
        <taxon>Enoplea</taxon>
        <taxon>Dorylaimia</taxon>
        <taxon>Mermithida</taxon>
        <taxon>Mermithoidea</taxon>
        <taxon>Mermithidae</taxon>
        <taxon>Romanomermis</taxon>
    </lineage>
</organism>
<evidence type="ECO:0000313" key="1">
    <source>
        <dbReference type="Proteomes" id="UP000887565"/>
    </source>
</evidence>
<evidence type="ECO:0000313" key="2">
    <source>
        <dbReference type="WBParaSite" id="nRc.2.0.1.t32282-RA"/>
    </source>
</evidence>
<dbReference type="AlphaFoldDB" id="A0A915K0S9"/>
<proteinExistence type="predicted"/>
<dbReference type="WBParaSite" id="nRc.2.0.1.t32282-RA">
    <property type="protein sequence ID" value="nRc.2.0.1.t32282-RA"/>
    <property type="gene ID" value="nRc.2.0.1.g32282"/>
</dbReference>
<accession>A0A915K0S9</accession>
<name>A0A915K0S9_ROMCU</name>
<sequence length="190" mass="21150">MAVNDATKRLRLQNNTFAYYATPTLKIDKKGNIVQRENNIIELNSRTQVWSRTWPKTEPDLRVECASSRNEKKASMISWSRKIFDNLGITNDGTSYESYFCENMITLSSGKKNRTDGSALIALGYGKDVANGFKEMKNYSIIGGGEKQVAGGEFADVFHFIGDDAVHGSIDGQEGGNIVDLSQYLIFTKL</sequence>